<reference evidence="2 3" key="1">
    <citation type="journal article" date="2009" name="Nature">
        <title>The Sorghum bicolor genome and the diversification of grasses.</title>
        <authorList>
            <person name="Paterson A.H."/>
            <person name="Bowers J.E."/>
            <person name="Bruggmann R."/>
            <person name="Dubchak I."/>
            <person name="Grimwood J."/>
            <person name="Gundlach H."/>
            <person name="Haberer G."/>
            <person name="Hellsten U."/>
            <person name="Mitros T."/>
            <person name="Poliakov A."/>
            <person name="Schmutz J."/>
            <person name="Spannagl M."/>
            <person name="Tang H."/>
            <person name="Wang X."/>
            <person name="Wicker T."/>
            <person name="Bharti A.K."/>
            <person name="Chapman J."/>
            <person name="Feltus F.A."/>
            <person name="Gowik U."/>
            <person name="Grigoriev I.V."/>
            <person name="Lyons E."/>
            <person name="Maher C.A."/>
            <person name="Martis M."/>
            <person name="Narechania A."/>
            <person name="Otillar R.P."/>
            <person name="Penning B.W."/>
            <person name="Salamov A.A."/>
            <person name="Wang Y."/>
            <person name="Zhang L."/>
            <person name="Carpita N.C."/>
            <person name="Freeling M."/>
            <person name="Gingle A.R."/>
            <person name="Hash C.T."/>
            <person name="Keller B."/>
            <person name="Klein P."/>
            <person name="Kresovich S."/>
            <person name="McCann M.C."/>
            <person name="Ming R."/>
            <person name="Peterson D.G."/>
            <person name="Mehboob-ur-Rahman"/>
            <person name="Ware D."/>
            <person name="Westhoff P."/>
            <person name="Mayer K.F."/>
            <person name="Messing J."/>
            <person name="Rokhsar D.S."/>
        </authorList>
    </citation>
    <scope>NUCLEOTIDE SEQUENCE [LARGE SCALE GENOMIC DNA]</scope>
    <source>
        <strain evidence="3">cv. BTx623</strain>
    </source>
</reference>
<protein>
    <submittedName>
        <fullName evidence="2">Uncharacterized protein</fullName>
    </submittedName>
</protein>
<proteinExistence type="predicted"/>
<gene>
    <name evidence="2" type="ORF">SORBI_3001G065150</name>
</gene>
<dbReference type="Proteomes" id="UP000000768">
    <property type="component" value="Chromosome 1"/>
</dbReference>
<reference evidence="3" key="2">
    <citation type="journal article" date="2018" name="Plant J.">
        <title>The Sorghum bicolor reference genome: improved assembly, gene annotations, a transcriptome atlas, and signatures of genome organization.</title>
        <authorList>
            <person name="McCormick R.F."/>
            <person name="Truong S.K."/>
            <person name="Sreedasyam A."/>
            <person name="Jenkins J."/>
            <person name="Shu S."/>
            <person name="Sims D."/>
            <person name="Kennedy M."/>
            <person name="Amirebrahimi M."/>
            <person name="Weers B.D."/>
            <person name="McKinley B."/>
            <person name="Mattison A."/>
            <person name="Morishige D.T."/>
            <person name="Grimwood J."/>
            <person name="Schmutz J."/>
            <person name="Mullet J.E."/>
        </authorList>
    </citation>
    <scope>NUCLEOTIDE SEQUENCE [LARGE SCALE GENOMIC DNA]</scope>
    <source>
        <strain evidence="3">cv. BTx623</strain>
    </source>
</reference>
<dbReference type="Gramene" id="OQU90871">
    <property type="protein sequence ID" value="OQU90871"/>
    <property type="gene ID" value="SORBI_3001G065150"/>
</dbReference>
<organism evidence="2 3">
    <name type="scientific">Sorghum bicolor</name>
    <name type="common">Sorghum</name>
    <name type="synonym">Sorghum vulgare</name>
    <dbReference type="NCBI Taxonomy" id="4558"/>
    <lineage>
        <taxon>Eukaryota</taxon>
        <taxon>Viridiplantae</taxon>
        <taxon>Streptophyta</taxon>
        <taxon>Embryophyta</taxon>
        <taxon>Tracheophyta</taxon>
        <taxon>Spermatophyta</taxon>
        <taxon>Magnoliopsida</taxon>
        <taxon>Liliopsida</taxon>
        <taxon>Poales</taxon>
        <taxon>Poaceae</taxon>
        <taxon>PACMAD clade</taxon>
        <taxon>Panicoideae</taxon>
        <taxon>Andropogonodae</taxon>
        <taxon>Andropogoneae</taxon>
        <taxon>Sorghinae</taxon>
        <taxon>Sorghum</taxon>
    </lineage>
</organism>
<keyword evidence="3" id="KW-1185">Reference proteome</keyword>
<evidence type="ECO:0000256" key="1">
    <source>
        <dbReference type="SAM" id="MobiDB-lite"/>
    </source>
</evidence>
<name>A0A1Z5S4M6_SORBI</name>
<evidence type="ECO:0000313" key="2">
    <source>
        <dbReference type="EMBL" id="OQU90871.1"/>
    </source>
</evidence>
<evidence type="ECO:0000313" key="3">
    <source>
        <dbReference type="Proteomes" id="UP000000768"/>
    </source>
</evidence>
<dbReference type="EMBL" id="CM000760">
    <property type="protein sequence ID" value="OQU90871.1"/>
    <property type="molecule type" value="Genomic_DNA"/>
</dbReference>
<feature type="region of interest" description="Disordered" evidence="1">
    <location>
        <begin position="53"/>
        <end position="75"/>
    </location>
</feature>
<sequence length="75" mass="8403">MRLQQLARWPAYREDHGTIKCDTTRLPWPPSMLGPSSWQAARDSGQGVEARARAYGGDGGKNTTRMNTELRADTR</sequence>
<accession>A0A1Z5S4M6</accession>
<dbReference type="InParanoid" id="A0A1Z5S4M6"/>
<dbReference type="AlphaFoldDB" id="A0A1Z5S4M6"/>